<dbReference type="RefSeq" id="XP_002951775.1">
    <property type="nucleotide sequence ID" value="XM_002951729.1"/>
</dbReference>
<dbReference type="EMBL" id="GL378346">
    <property type="protein sequence ID" value="EFJ47226.1"/>
    <property type="molecule type" value="Genomic_DNA"/>
</dbReference>
<accession>D8TZ74</accession>
<reference evidence="2 3" key="1">
    <citation type="journal article" date="2010" name="Science">
        <title>Genomic analysis of organismal complexity in the multicellular green alga Volvox carteri.</title>
        <authorList>
            <person name="Prochnik S.E."/>
            <person name="Umen J."/>
            <person name="Nedelcu A.M."/>
            <person name="Hallmann A."/>
            <person name="Miller S.M."/>
            <person name="Nishii I."/>
            <person name="Ferris P."/>
            <person name="Kuo A."/>
            <person name="Mitros T."/>
            <person name="Fritz-Laylin L.K."/>
            <person name="Hellsten U."/>
            <person name="Chapman J."/>
            <person name="Simakov O."/>
            <person name="Rensing S.A."/>
            <person name="Terry A."/>
            <person name="Pangilinan J."/>
            <person name="Kapitonov V."/>
            <person name="Jurka J."/>
            <person name="Salamov A."/>
            <person name="Shapiro H."/>
            <person name="Schmutz J."/>
            <person name="Grimwood J."/>
            <person name="Lindquist E."/>
            <person name="Lucas S."/>
            <person name="Grigoriev I.V."/>
            <person name="Schmitt R."/>
            <person name="Kirk D."/>
            <person name="Rokhsar D.S."/>
        </authorList>
    </citation>
    <scope>NUCLEOTIDE SEQUENCE [LARGE SCALE GENOMIC DNA]</scope>
    <source>
        <strain evidence="3">f. Nagariensis / Eve</strain>
    </source>
</reference>
<dbReference type="InterPro" id="IPR051696">
    <property type="entry name" value="DENN_Domain_GEFs"/>
</dbReference>
<dbReference type="STRING" id="3068.D8TZ74"/>
<name>D8TZ74_VOLCA</name>
<dbReference type="Proteomes" id="UP000001058">
    <property type="component" value="Unassembled WGS sequence"/>
</dbReference>
<dbReference type="PANTHER" id="PTHR12296">
    <property type="entry name" value="DENN DOMAIN-CONTAINING PROTEIN 4"/>
    <property type="match status" value="1"/>
</dbReference>
<dbReference type="PANTHER" id="PTHR12296:SF21">
    <property type="entry name" value="DENN DOMAIN-CONTAINING PROTEIN 3"/>
    <property type="match status" value="1"/>
</dbReference>
<keyword evidence="3" id="KW-1185">Reference proteome</keyword>
<dbReference type="OrthoDB" id="550022at2759"/>
<dbReference type="InterPro" id="IPR005113">
    <property type="entry name" value="uDENN_dom"/>
</dbReference>
<evidence type="ECO:0000259" key="1">
    <source>
        <dbReference type="PROSITE" id="PS50211"/>
    </source>
</evidence>
<dbReference type="GO" id="GO:0031410">
    <property type="term" value="C:cytoplasmic vesicle"/>
    <property type="evidence" value="ECO:0007669"/>
    <property type="project" value="TreeGrafter"/>
</dbReference>
<protein>
    <recommendedName>
        <fullName evidence="1">UDENN domain-containing protein</fullName>
    </recommendedName>
</protein>
<feature type="domain" description="UDENN" evidence="1">
    <location>
        <begin position="1"/>
        <end position="138"/>
    </location>
</feature>
<dbReference type="InParanoid" id="D8TZ74"/>
<evidence type="ECO:0000313" key="2">
    <source>
        <dbReference type="EMBL" id="EFJ47226.1"/>
    </source>
</evidence>
<dbReference type="KEGG" id="vcn:VOLCADRAFT_92266"/>
<dbReference type="InterPro" id="IPR037516">
    <property type="entry name" value="Tripartite_DENN"/>
</dbReference>
<dbReference type="GeneID" id="9615858"/>
<dbReference type="PROSITE" id="PS50211">
    <property type="entry name" value="DENN"/>
    <property type="match status" value="1"/>
</dbReference>
<dbReference type="Gene3D" id="3.30.450.200">
    <property type="match status" value="1"/>
</dbReference>
<evidence type="ECO:0000313" key="3">
    <source>
        <dbReference type="Proteomes" id="UP000001058"/>
    </source>
</evidence>
<dbReference type="Pfam" id="PF03456">
    <property type="entry name" value="uDENN"/>
    <property type="match status" value="1"/>
</dbReference>
<sequence>MAFMYRFQGKLCCMPDGVEIVSAERAEFRLRSSDYSPVVYSLVLTDEGGRRLYGTCLTYLEPLPPIITCRHEHLIGAYGTRALCLVSKLPYLTTAEQVLRGLFSTVFLRGPSAPVADLLGALLRLPCPGETRREVDAG</sequence>
<dbReference type="GO" id="GO:0032483">
    <property type="term" value="P:regulation of Rab protein signal transduction"/>
    <property type="evidence" value="ECO:0007669"/>
    <property type="project" value="TreeGrafter"/>
</dbReference>
<organism evidence="3">
    <name type="scientific">Volvox carteri f. nagariensis</name>
    <dbReference type="NCBI Taxonomy" id="3068"/>
    <lineage>
        <taxon>Eukaryota</taxon>
        <taxon>Viridiplantae</taxon>
        <taxon>Chlorophyta</taxon>
        <taxon>core chlorophytes</taxon>
        <taxon>Chlorophyceae</taxon>
        <taxon>CS clade</taxon>
        <taxon>Chlamydomonadales</taxon>
        <taxon>Volvocaceae</taxon>
        <taxon>Volvox</taxon>
    </lineage>
</organism>
<gene>
    <name evidence="2" type="ORF">VOLCADRAFT_92266</name>
</gene>
<proteinExistence type="predicted"/>
<dbReference type="AlphaFoldDB" id="D8TZ74"/>